<protein>
    <recommendedName>
        <fullName evidence="4">TonB C-terminal domain-containing protein</fullName>
    </recommendedName>
</protein>
<keyword evidence="3" id="KW-1185">Reference proteome</keyword>
<reference evidence="2 3" key="1">
    <citation type="submission" date="2018-07" db="EMBL/GenBank/DDBJ databases">
        <title>Genome assembly of strain KB82.</title>
        <authorList>
            <person name="Kukolya J."/>
            <person name="Horvath B."/>
            <person name="Nagy I."/>
            <person name="Toth A."/>
        </authorList>
    </citation>
    <scope>NUCLEOTIDE SEQUENCE [LARGE SCALE GENOMIC DNA]</scope>
    <source>
        <strain evidence="2 3">Kb82</strain>
    </source>
</reference>
<proteinExistence type="predicted"/>
<sequence length="332" mass="38758">MKSQNKKTVIIAIYFLSLLSSYAQNDINKLFLNLPLEASRDTIYSAIKKYGFIEKKSNGIVTRDDEIVKTFFGYLDPKTSKNTVADSIYVELTTGSVSTLNEKHYHDLLTLRCHYHFSNPRAAKIFYRDQNIEIEKINSQKLLRYQNYIDNLKPGTIANFNDAEDGKNVSIAFTRKKPGYIVVTLEYQRYEGEKKIFRQFRPKKELVFREIEPKNLFNYNNVEQVPVTKKCSNKNDKSKKCFIESIWKHISYDVYFEDYNLTPGDHRIGLNFIITKNNEIVNIKVSHKNQKLCEDVAQSISEIKILEPAVNNGIKVDFLFNFPLTFHWSVKL</sequence>
<feature type="chain" id="PRO_5045715697" description="TonB C-terminal domain-containing protein" evidence="1">
    <location>
        <begin position="26"/>
        <end position="332"/>
    </location>
</feature>
<evidence type="ECO:0008006" key="4">
    <source>
        <dbReference type="Google" id="ProtNLM"/>
    </source>
</evidence>
<keyword evidence="1" id="KW-0732">Signal</keyword>
<dbReference type="EMBL" id="PRDM01000006">
    <property type="protein sequence ID" value="MBE8727639.1"/>
    <property type="molecule type" value="Genomic_DNA"/>
</dbReference>
<gene>
    <name evidence="2" type="ORF">C4F50_22210</name>
</gene>
<evidence type="ECO:0000313" key="3">
    <source>
        <dbReference type="Proteomes" id="UP000640614"/>
    </source>
</evidence>
<feature type="signal peptide" evidence="1">
    <location>
        <begin position="1"/>
        <end position="25"/>
    </location>
</feature>
<organism evidence="2 3">
    <name type="scientific">Flavobacterium hungaricum</name>
    <dbReference type="NCBI Taxonomy" id="2082725"/>
    <lineage>
        <taxon>Bacteria</taxon>
        <taxon>Pseudomonadati</taxon>
        <taxon>Bacteroidota</taxon>
        <taxon>Flavobacteriia</taxon>
        <taxon>Flavobacteriales</taxon>
        <taxon>Flavobacteriaceae</taxon>
        <taxon>Flavobacterium</taxon>
    </lineage>
</organism>
<accession>A0ABR9TRF1</accession>
<comment type="caution">
    <text evidence="2">The sequence shown here is derived from an EMBL/GenBank/DDBJ whole genome shotgun (WGS) entry which is preliminary data.</text>
</comment>
<evidence type="ECO:0000313" key="2">
    <source>
        <dbReference type="EMBL" id="MBE8727639.1"/>
    </source>
</evidence>
<dbReference type="Proteomes" id="UP000640614">
    <property type="component" value="Unassembled WGS sequence"/>
</dbReference>
<dbReference type="RefSeq" id="WP_194140799.1">
    <property type="nucleotide sequence ID" value="NZ_PRDM01000006.1"/>
</dbReference>
<name>A0ABR9TRF1_9FLAO</name>
<evidence type="ECO:0000256" key="1">
    <source>
        <dbReference type="SAM" id="SignalP"/>
    </source>
</evidence>